<comment type="pathway">
    <text evidence="9">Carbohydrate metabolism; D-ribose degradation; D-ribose 5-phosphate from beta-D-ribopyranose: step 2/2.</text>
</comment>
<dbReference type="GO" id="GO:0004747">
    <property type="term" value="F:ribokinase activity"/>
    <property type="evidence" value="ECO:0007669"/>
    <property type="project" value="UniProtKB-EC"/>
</dbReference>
<protein>
    <recommendedName>
        <fullName evidence="9">Ribokinase</fullName>
        <shortName evidence="9">RK</shortName>
        <ecNumber evidence="9">2.7.1.15</ecNumber>
    </recommendedName>
</protein>
<dbReference type="EC" id="2.7.1.15" evidence="9"/>
<organism evidence="11 12">
    <name type="scientific">Streptacidiphilus cavernicola</name>
    <dbReference type="NCBI Taxonomy" id="3342716"/>
    <lineage>
        <taxon>Bacteria</taxon>
        <taxon>Bacillati</taxon>
        <taxon>Actinomycetota</taxon>
        <taxon>Actinomycetes</taxon>
        <taxon>Kitasatosporales</taxon>
        <taxon>Streptomycetaceae</taxon>
        <taxon>Streptacidiphilus</taxon>
    </lineage>
</organism>
<dbReference type="InterPro" id="IPR002139">
    <property type="entry name" value="Ribo/fructo_kinase"/>
</dbReference>
<feature type="binding site" evidence="9">
    <location>
        <position position="143"/>
    </location>
    <ligand>
        <name>substrate</name>
    </ligand>
</feature>
<dbReference type="PRINTS" id="PR00990">
    <property type="entry name" value="RIBOKINASE"/>
</dbReference>
<feature type="binding site" evidence="9">
    <location>
        <position position="298"/>
    </location>
    <ligand>
        <name>K(+)</name>
        <dbReference type="ChEBI" id="CHEBI:29103"/>
    </ligand>
</feature>
<dbReference type="EMBL" id="JBHEZZ010000036">
    <property type="protein sequence ID" value="MFC1406962.1"/>
    <property type="molecule type" value="Genomic_DNA"/>
</dbReference>
<dbReference type="PANTHER" id="PTHR10584:SF166">
    <property type="entry name" value="RIBOKINASE"/>
    <property type="match status" value="1"/>
</dbReference>
<dbReference type="RefSeq" id="WP_037597923.1">
    <property type="nucleotide sequence ID" value="NZ_JBHEZZ010000036.1"/>
</dbReference>
<dbReference type="InterPro" id="IPR029056">
    <property type="entry name" value="Ribokinase-like"/>
</dbReference>
<feature type="binding site" evidence="9">
    <location>
        <begin position="40"/>
        <end position="44"/>
    </location>
    <ligand>
        <name>substrate</name>
    </ligand>
</feature>
<keyword evidence="1 9" id="KW-0808">Transferase</keyword>
<feature type="binding site" evidence="9">
    <location>
        <position position="296"/>
    </location>
    <ligand>
        <name>K(+)</name>
        <dbReference type="ChEBI" id="CHEBI:29103"/>
    </ligand>
</feature>
<feature type="active site" description="Proton acceptor" evidence="9">
    <location>
        <position position="263"/>
    </location>
</feature>
<proteinExistence type="inferred from homology"/>
<keyword evidence="7 9" id="KW-0630">Potassium</keyword>
<feature type="binding site" evidence="9">
    <location>
        <position position="259"/>
    </location>
    <ligand>
        <name>K(+)</name>
        <dbReference type="ChEBI" id="CHEBI:29103"/>
    </ligand>
</feature>
<name>A0ABV6UZS0_9ACTN</name>
<feature type="binding site" evidence="9">
    <location>
        <position position="302"/>
    </location>
    <ligand>
        <name>K(+)</name>
        <dbReference type="ChEBI" id="CHEBI:29103"/>
    </ligand>
</feature>
<dbReference type="HAMAP" id="MF_01987">
    <property type="entry name" value="Ribokinase"/>
    <property type="match status" value="1"/>
</dbReference>
<evidence type="ECO:0000313" key="12">
    <source>
        <dbReference type="Proteomes" id="UP001592528"/>
    </source>
</evidence>
<evidence type="ECO:0000259" key="10">
    <source>
        <dbReference type="Pfam" id="PF00294"/>
    </source>
</evidence>
<keyword evidence="8 9" id="KW-0119">Carbohydrate metabolism</keyword>
<dbReference type="InterPro" id="IPR011877">
    <property type="entry name" value="Ribokinase"/>
</dbReference>
<dbReference type="SUPFAM" id="SSF53613">
    <property type="entry name" value="Ribokinase-like"/>
    <property type="match status" value="1"/>
</dbReference>
<feature type="binding site" evidence="9">
    <location>
        <position position="293"/>
    </location>
    <ligand>
        <name>K(+)</name>
        <dbReference type="ChEBI" id="CHEBI:29103"/>
    </ligand>
</feature>
<keyword evidence="9" id="KW-0963">Cytoplasm</keyword>
<dbReference type="Gene3D" id="3.40.1190.20">
    <property type="match status" value="1"/>
</dbReference>
<keyword evidence="3 9" id="KW-0547">Nucleotide-binding</keyword>
<sequence length="326" mass="32802">MTERLVVVGSLNMDLSVTVPRLPAPGETVSGADVIRGAGGKGANQAVAAARLGARVRMVGLLGDDAFGSELRSCLATEGVDDRAVAELPGAASGLALIVVQHDGENTITLSPGANHHLDTATLATLTDGLLAAPTDTVLLQLEVPLPTVLAAARTARAAGALTVLNAAPRPEPGPLLAELLREVDVLVVNETEATGLLGIQHRPGADTGLETWAERAEQLRALGPATVVITLGALGALAAGPLHRHHQPGFPVHAVDTVGAGDAFCAQLSIALGAGVALPQALRRACAAGARAATRVGAQSSLPTRAEVDALLAAAPIGTEAQHAH</sequence>
<comment type="catalytic activity">
    <reaction evidence="9">
        <text>D-ribose + ATP = D-ribose 5-phosphate + ADP + H(+)</text>
        <dbReference type="Rhea" id="RHEA:13697"/>
        <dbReference type="ChEBI" id="CHEBI:15378"/>
        <dbReference type="ChEBI" id="CHEBI:30616"/>
        <dbReference type="ChEBI" id="CHEBI:47013"/>
        <dbReference type="ChEBI" id="CHEBI:78346"/>
        <dbReference type="ChEBI" id="CHEBI:456216"/>
        <dbReference type="EC" id="2.7.1.15"/>
    </reaction>
</comment>
<dbReference type="Pfam" id="PF00294">
    <property type="entry name" value="PfkB"/>
    <property type="match status" value="1"/>
</dbReference>
<keyword evidence="6 9" id="KW-0460">Magnesium</keyword>
<keyword evidence="5 9" id="KW-0067">ATP-binding</keyword>
<feature type="binding site" evidence="9">
    <location>
        <begin position="231"/>
        <end position="236"/>
    </location>
    <ligand>
        <name>ATP</name>
        <dbReference type="ChEBI" id="CHEBI:30616"/>
    </ligand>
</feature>
<dbReference type="Proteomes" id="UP001592528">
    <property type="component" value="Unassembled WGS sequence"/>
</dbReference>
<gene>
    <name evidence="9" type="primary">rbsK</name>
    <name evidence="11" type="ORF">ACEZDJ_37320</name>
</gene>
<keyword evidence="4 9" id="KW-0418">Kinase</keyword>
<comment type="subunit">
    <text evidence="9">Homodimer.</text>
</comment>
<feature type="binding site" evidence="9">
    <location>
        <position position="263"/>
    </location>
    <ligand>
        <name>substrate</name>
    </ligand>
</feature>
<feature type="binding site" evidence="9">
    <location>
        <begin position="12"/>
        <end position="14"/>
    </location>
    <ligand>
        <name>substrate</name>
    </ligand>
</feature>
<evidence type="ECO:0000256" key="3">
    <source>
        <dbReference type="ARBA" id="ARBA00022741"/>
    </source>
</evidence>
<comment type="caution">
    <text evidence="11">The sequence shown here is derived from an EMBL/GenBank/DDBJ whole genome shotgun (WGS) entry which is preliminary data.</text>
</comment>
<accession>A0ABV6UZS0</accession>
<evidence type="ECO:0000256" key="6">
    <source>
        <dbReference type="ARBA" id="ARBA00022842"/>
    </source>
</evidence>
<dbReference type="PANTHER" id="PTHR10584">
    <property type="entry name" value="SUGAR KINASE"/>
    <property type="match status" value="1"/>
</dbReference>
<comment type="subcellular location">
    <subcellularLocation>
        <location evidence="9">Cytoplasm</location>
    </subcellularLocation>
</comment>
<comment type="similarity">
    <text evidence="9">Belongs to the carbohydrate kinase PfkB family. Ribokinase subfamily.</text>
</comment>
<feature type="binding site" evidence="9">
    <location>
        <position position="257"/>
    </location>
    <ligand>
        <name>K(+)</name>
        <dbReference type="ChEBI" id="CHEBI:29103"/>
    </ligand>
</feature>
<feature type="binding site" evidence="9">
    <location>
        <position position="190"/>
    </location>
    <ligand>
        <name>ATP</name>
        <dbReference type="ChEBI" id="CHEBI:30616"/>
    </ligand>
</feature>
<dbReference type="CDD" id="cd01174">
    <property type="entry name" value="ribokinase"/>
    <property type="match status" value="1"/>
</dbReference>
<comment type="activity regulation">
    <text evidence="9">Activated by a monovalent cation that binds near, but not in, the active site. The most likely occupant of the site in vivo is potassium. Ion binding induces a conformational change that may alter substrate affinity.</text>
</comment>
<comment type="function">
    <text evidence="9">Catalyzes the phosphorylation of ribose at O-5 in a reaction requiring ATP and magnesium. The resulting D-ribose-5-phosphate can then be used either for sythesis of nucleotides, histidine, and tryptophan, or as a component of the pentose phosphate pathway.</text>
</comment>
<evidence type="ECO:0000256" key="4">
    <source>
        <dbReference type="ARBA" id="ARBA00022777"/>
    </source>
</evidence>
<evidence type="ECO:0000256" key="2">
    <source>
        <dbReference type="ARBA" id="ARBA00022723"/>
    </source>
</evidence>
<evidence type="ECO:0000256" key="9">
    <source>
        <dbReference type="HAMAP-Rule" id="MF_01987"/>
    </source>
</evidence>
<keyword evidence="12" id="KW-1185">Reference proteome</keyword>
<keyword evidence="2 9" id="KW-0479">Metal-binding</keyword>
<evidence type="ECO:0000256" key="8">
    <source>
        <dbReference type="ARBA" id="ARBA00023277"/>
    </source>
</evidence>
<feature type="domain" description="Carbohydrate kinase PfkB" evidence="10">
    <location>
        <begin position="3"/>
        <end position="306"/>
    </location>
</feature>
<comment type="cofactor">
    <cofactor evidence="9">
        <name>Mg(2+)</name>
        <dbReference type="ChEBI" id="CHEBI:18420"/>
    </cofactor>
    <text evidence="9">Requires a divalent cation, most likely magnesium in vivo, as an electrophilic catalyst to aid phosphoryl group transfer. It is the chelate of the metal and the nucleotide that is the actual substrate.</text>
</comment>
<evidence type="ECO:0000313" key="11">
    <source>
        <dbReference type="EMBL" id="MFC1406962.1"/>
    </source>
</evidence>
<evidence type="ECO:0000256" key="5">
    <source>
        <dbReference type="ARBA" id="ARBA00022840"/>
    </source>
</evidence>
<evidence type="ECO:0000256" key="7">
    <source>
        <dbReference type="ARBA" id="ARBA00022958"/>
    </source>
</evidence>
<reference evidence="11 12" key="1">
    <citation type="submission" date="2024-09" db="EMBL/GenBank/DDBJ databases">
        <authorList>
            <person name="Lee S.D."/>
        </authorList>
    </citation>
    <scope>NUCLEOTIDE SEQUENCE [LARGE SCALE GENOMIC DNA]</scope>
    <source>
        <strain evidence="11 12">N1-5</strain>
    </source>
</reference>
<comment type="caution">
    <text evidence="9">Lacks conserved residue(s) required for the propagation of feature annotation.</text>
</comment>
<feature type="binding site" evidence="9">
    <location>
        <begin position="262"/>
        <end position="263"/>
    </location>
    <ligand>
        <name>ATP</name>
        <dbReference type="ChEBI" id="CHEBI:30616"/>
    </ligand>
</feature>
<dbReference type="InterPro" id="IPR011611">
    <property type="entry name" value="PfkB_dom"/>
</dbReference>
<evidence type="ECO:0000256" key="1">
    <source>
        <dbReference type="ARBA" id="ARBA00022679"/>
    </source>
</evidence>